<gene>
    <name evidence="1" type="ORF">SAMN04488054_15110</name>
</gene>
<evidence type="ECO:0000313" key="2">
    <source>
        <dbReference type="Proteomes" id="UP000199668"/>
    </source>
</evidence>
<organism evidence="1 2">
    <name type="scientific">Salibacterium qingdaonense</name>
    <dbReference type="NCBI Taxonomy" id="266892"/>
    <lineage>
        <taxon>Bacteria</taxon>
        <taxon>Bacillati</taxon>
        <taxon>Bacillota</taxon>
        <taxon>Bacilli</taxon>
        <taxon>Bacillales</taxon>
        <taxon>Bacillaceae</taxon>
    </lineage>
</organism>
<reference evidence="1 2" key="1">
    <citation type="submission" date="2016-10" db="EMBL/GenBank/DDBJ databases">
        <authorList>
            <person name="de Groot N.N."/>
        </authorList>
    </citation>
    <scope>NUCLEOTIDE SEQUENCE [LARGE SCALE GENOMIC DNA]</scope>
    <source>
        <strain evidence="1 2">CGMCC 1.6134</strain>
    </source>
</reference>
<proteinExistence type="predicted"/>
<accession>A0A1I4QVS4</accession>
<evidence type="ECO:0008006" key="3">
    <source>
        <dbReference type="Google" id="ProtNLM"/>
    </source>
</evidence>
<protein>
    <recommendedName>
        <fullName evidence="3">DUF2513 domain-containing protein</fullName>
    </recommendedName>
</protein>
<dbReference type="RefSeq" id="WP_090928981.1">
    <property type="nucleotide sequence ID" value="NZ_FOTY01000051.1"/>
</dbReference>
<dbReference type="Proteomes" id="UP000199668">
    <property type="component" value="Unassembled WGS sequence"/>
</dbReference>
<name>A0A1I4QVS4_9BACI</name>
<dbReference type="AlphaFoldDB" id="A0A1I4QVS4"/>
<keyword evidence="2" id="KW-1185">Reference proteome</keyword>
<dbReference type="OrthoDB" id="9814402at2"/>
<dbReference type="EMBL" id="FOTY01000051">
    <property type="protein sequence ID" value="SFM44158.1"/>
    <property type="molecule type" value="Genomic_DNA"/>
</dbReference>
<sequence length="73" mass="8113">MNRELTRELLLLVDAVADGLLSFDLTEVTQIYLPDEDSATIDVHIDRIAESGLLQMKHDRVVGLSSAGREFLS</sequence>
<dbReference type="STRING" id="266892.SAMN04488054_15110"/>
<evidence type="ECO:0000313" key="1">
    <source>
        <dbReference type="EMBL" id="SFM44158.1"/>
    </source>
</evidence>